<dbReference type="EMBL" id="RKLX01000032">
    <property type="protein sequence ID" value="TGD17455.1"/>
    <property type="molecule type" value="Genomic_DNA"/>
</dbReference>
<dbReference type="CDD" id="cd00093">
    <property type="entry name" value="HTH_XRE"/>
    <property type="match status" value="1"/>
</dbReference>
<dbReference type="Gene3D" id="1.10.260.40">
    <property type="entry name" value="lambda repressor-like DNA-binding domains"/>
    <property type="match status" value="1"/>
</dbReference>
<evidence type="ECO:0000313" key="3">
    <source>
        <dbReference type="Proteomes" id="UP000297348"/>
    </source>
</evidence>
<proteinExistence type="predicted"/>
<keyword evidence="3" id="KW-1185">Reference proteome</keyword>
<dbReference type="Pfam" id="PF01381">
    <property type="entry name" value="HTH_3"/>
    <property type="match status" value="1"/>
</dbReference>
<dbReference type="InterPro" id="IPR010982">
    <property type="entry name" value="Lambda_DNA-bd_dom_sf"/>
</dbReference>
<dbReference type="InterPro" id="IPR001387">
    <property type="entry name" value="Cro/C1-type_HTH"/>
</dbReference>
<dbReference type="Proteomes" id="UP000297348">
    <property type="component" value="Unassembled WGS sequence"/>
</dbReference>
<gene>
    <name evidence="2" type="ORF">EGT51_12395</name>
</gene>
<organism evidence="2 3">
    <name type="scientific">Levilactobacillus suantsaiihabitans</name>
    <dbReference type="NCBI Taxonomy" id="2487722"/>
    <lineage>
        <taxon>Bacteria</taxon>
        <taxon>Bacillati</taxon>
        <taxon>Bacillota</taxon>
        <taxon>Bacilli</taxon>
        <taxon>Lactobacillales</taxon>
        <taxon>Lactobacillaceae</taxon>
        <taxon>Levilactobacillus</taxon>
    </lineage>
</organism>
<protein>
    <submittedName>
        <fullName evidence="2">Helix-turn-helix domain-containing protein</fullName>
    </submittedName>
</protein>
<dbReference type="PROSITE" id="PS50943">
    <property type="entry name" value="HTH_CROC1"/>
    <property type="match status" value="1"/>
</dbReference>
<feature type="domain" description="HTH cro/C1-type" evidence="1">
    <location>
        <begin position="15"/>
        <end position="44"/>
    </location>
</feature>
<dbReference type="GO" id="GO:0003677">
    <property type="term" value="F:DNA binding"/>
    <property type="evidence" value="ECO:0007669"/>
    <property type="project" value="InterPro"/>
</dbReference>
<evidence type="ECO:0000259" key="1">
    <source>
        <dbReference type="PROSITE" id="PS50943"/>
    </source>
</evidence>
<dbReference type="AlphaFoldDB" id="A0A4Z0J6F8"/>
<name>A0A4Z0J6F8_9LACO</name>
<sequence>MIVTVDINSIIGENIRTKRKILGLSQERLAEYSHLSTNFISRLEYTSNQNISI</sequence>
<reference evidence="2 3" key="1">
    <citation type="submission" date="2018-10" db="EMBL/GenBank/DDBJ databases">
        <title>Lactobacillus sp. R7 and Lactobacillus sp. R19 isolated from fermented mustard green product of Taiwan.</title>
        <authorList>
            <person name="Lin S.-T."/>
        </authorList>
    </citation>
    <scope>NUCLEOTIDE SEQUENCE [LARGE SCALE GENOMIC DNA]</scope>
    <source>
        <strain evidence="2 3">BCRC 81129</strain>
    </source>
</reference>
<dbReference type="RefSeq" id="WP_135368974.1">
    <property type="nucleotide sequence ID" value="NZ_RKLX01000032.1"/>
</dbReference>
<dbReference type="SUPFAM" id="SSF47413">
    <property type="entry name" value="lambda repressor-like DNA-binding domains"/>
    <property type="match status" value="1"/>
</dbReference>
<evidence type="ECO:0000313" key="2">
    <source>
        <dbReference type="EMBL" id="TGD17455.1"/>
    </source>
</evidence>
<dbReference type="OrthoDB" id="9814553at2"/>
<comment type="caution">
    <text evidence="2">The sequence shown here is derived from an EMBL/GenBank/DDBJ whole genome shotgun (WGS) entry which is preliminary data.</text>
</comment>
<accession>A0A4Z0J6F8</accession>